<accession>A0A6J3M814</accession>
<dbReference type="RefSeq" id="XP_033460760.1">
    <property type="nucleotide sequence ID" value="XM_033599618.1"/>
</dbReference>
<dbReference type="AlphaFoldDB" id="A0A6J3M814"/>
<organism evidence="3">
    <name type="scientific">Dissoconium aciculare CBS 342.82</name>
    <dbReference type="NCBI Taxonomy" id="1314786"/>
    <lineage>
        <taxon>Eukaryota</taxon>
        <taxon>Fungi</taxon>
        <taxon>Dikarya</taxon>
        <taxon>Ascomycota</taxon>
        <taxon>Pezizomycotina</taxon>
        <taxon>Dothideomycetes</taxon>
        <taxon>Dothideomycetidae</taxon>
        <taxon>Mycosphaerellales</taxon>
        <taxon>Dissoconiaceae</taxon>
        <taxon>Dissoconium</taxon>
    </lineage>
</organism>
<proteinExistence type="predicted"/>
<feature type="region of interest" description="Disordered" evidence="1">
    <location>
        <begin position="124"/>
        <end position="164"/>
    </location>
</feature>
<dbReference type="GeneID" id="54357417"/>
<sequence>MATISSTIGASHSGGLKCTGWVTPIILRCRAGKLPTSKSALLTRGLTTCRVYACLSAIWTSLPGGTNKPFIYRVYRWRLILAFAWMIHRSGDWEARRNLRARPEISATVRMEISCNRLSTCARRDNSRPGCDPTVTRGKARQAATSSLAGSFPPLLGPARASRA</sequence>
<name>A0A6J3M814_9PEZI</name>
<gene>
    <name evidence="3" type="ORF">K489DRAFT_205726</name>
</gene>
<keyword evidence="2" id="KW-1185">Reference proteome</keyword>
<evidence type="ECO:0000313" key="3">
    <source>
        <dbReference type="RefSeq" id="XP_033460760.1"/>
    </source>
</evidence>
<reference evidence="3" key="3">
    <citation type="submission" date="2025-08" db="UniProtKB">
        <authorList>
            <consortium name="RefSeq"/>
        </authorList>
    </citation>
    <scope>IDENTIFICATION</scope>
    <source>
        <strain evidence="3">CBS 342.82</strain>
    </source>
</reference>
<dbReference type="Proteomes" id="UP000504637">
    <property type="component" value="Unplaced"/>
</dbReference>
<reference evidence="3" key="2">
    <citation type="submission" date="2020-04" db="EMBL/GenBank/DDBJ databases">
        <authorList>
            <consortium name="NCBI Genome Project"/>
        </authorList>
    </citation>
    <scope>NUCLEOTIDE SEQUENCE</scope>
    <source>
        <strain evidence="3">CBS 342.82</strain>
    </source>
</reference>
<protein>
    <submittedName>
        <fullName evidence="3">Uncharacterized protein</fullName>
    </submittedName>
</protein>
<evidence type="ECO:0000256" key="1">
    <source>
        <dbReference type="SAM" id="MobiDB-lite"/>
    </source>
</evidence>
<evidence type="ECO:0000313" key="2">
    <source>
        <dbReference type="Proteomes" id="UP000504637"/>
    </source>
</evidence>
<reference evidence="3" key="1">
    <citation type="submission" date="2020-01" db="EMBL/GenBank/DDBJ databases">
        <authorList>
            <consortium name="DOE Joint Genome Institute"/>
            <person name="Haridas S."/>
            <person name="Albert R."/>
            <person name="Binder M."/>
            <person name="Bloem J."/>
            <person name="Labutti K."/>
            <person name="Salamov A."/>
            <person name="Andreopoulos B."/>
            <person name="Baker S.E."/>
            <person name="Barry K."/>
            <person name="Bills G."/>
            <person name="Bluhm B.H."/>
            <person name="Cannon C."/>
            <person name="Castanera R."/>
            <person name="Culley D.E."/>
            <person name="Daum C."/>
            <person name="Ezra D."/>
            <person name="Gonzalez J.B."/>
            <person name="Henrissat B."/>
            <person name="Kuo A."/>
            <person name="Liang C."/>
            <person name="Lipzen A."/>
            <person name="Lutzoni F."/>
            <person name="Magnuson J."/>
            <person name="Mondo S."/>
            <person name="Nolan M."/>
            <person name="Ohm R."/>
            <person name="Pangilinan J."/>
            <person name="Park H.-J."/>
            <person name="Ramirez L."/>
            <person name="Alfaro M."/>
            <person name="Sun H."/>
            <person name="Tritt A."/>
            <person name="Yoshinaga Y."/>
            <person name="Zwiers L.-H."/>
            <person name="Turgeon B.G."/>
            <person name="Goodwin S.B."/>
            <person name="Spatafora J.W."/>
            <person name="Crous P.W."/>
            <person name="Grigoriev I.V."/>
        </authorList>
    </citation>
    <scope>NUCLEOTIDE SEQUENCE</scope>
    <source>
        <strain evidence="3">CBS 342.82</strain>
    </source>
</reference>